<dbReference type="AlphaFoldDB" id="A0AA97P3T4"/>
<gene>
    <name evidence="1" type="ORF">OOU_Y34scaffold00283g88</name>
</gene>
<sequence length="76" mass="8116">MVLLMLLFVVVGDSTVREPARGRGQGRARQGRARVWGNAWHGMAWMVETVGYLFVTHLSTKGTDSGVLGGSGSGRA</sequence>
<evidence type="ECO:0000313" key="1">
    <source>
        <dbReference type="EMBL" id="ELQ41394.1"/>
    </source>
</evidence>
<dbReference type="Proteomes" id="UP000011086">
    <property type="component" value="Unassembled WGS sequence"/>
</dbReference>
<organism evidence="1">
    <name type="scientific">Pyricularia oryzae (strain Y34)</name>
    <name type="common">Rice blast fungus</name>
    <name type="synonym">Magnaporthe oryzae</name>
    <dbReference type="NCBI Taxonomy" id="1143189"/>
    <lineage>
        <taxon>Eukaryota</taxon>
        <taxon>Fungi</taxon>
        <taxon>Dikarya</taxon>
        <taxon>Ascomycota</taxon>
        <taxon>Pezizomycotina</taxon>
        <taxon>Sordariomycetes</taxon>
        <taxon>Sordariomycetidae</taxon>
        <taxon>Magnaporthales</taxon>
        <taxon>Pyriculariaceae</taxon>
        <taxon>Pyricularia</taxon>
    </lineage>
</organism>
<proteinExistence type="predicted"/>
<reference evidence="1" key="1">
    <citation type="journal article" date="2012" name="PLoS Genet.">
        <title>Comparative analysis of the genomes of two field isolates of the rice blast fungus Magnaporthe oryzae.</title>
        <authorList>
            <person name="Xue M."/>
            <person name="Yang J."/>
            <person name="Li Z."/>
            <person name="Hu S."/>
            <person name="Yao N."/>
            <person name="Dean R.A."/>
            <person name="Zhao W."/>
            <person name="Shen M."/>
            <person name="Zhang H."/>
            <person name="Li C."/>
            <person name="Liu L."/>
            <person name="Cao L."/>
            <person name="Xu X."/>
            <person name="Xing Y."/>
            <person name="Hsiang T."/>
            <person name="Zhang Z."/>
            <person name="Xu J.R."/>
            <person name="Peng Y.L."/>
        </authorList>
    </citation>
    <scope>NUCLEOTIDE SEQUENCE</scope>
    <source>
        <strain evidence="1">Y34</strain>
    </source>
</reference>
<name>A0AA97P3T4_PYRO3</name>
<protein>
    <submittedName>
        <fullName evidence="1">Uncharacterized protein</fullName>
    </submittedName>
</protein>
<accession>A0AA97P3T4</accession>
<dbReference type="EMBL" id="JH793350">
    <property type="protein sequence ID" value="ELQ41394.1"/>
    <property type="molecule type" value="Genomic_DNA"/>
</dbReference>